<name>A0A5C6LRY9_9BACT</name>
<evidence type="ECO:0000313" key="2">
    <source>
        <dbReference type="Proteomes" id="UP000318815"/>
    </source>
</evidence>
<accession>A0A5C6LRY9</accession>
<dbReference type="InterPro" id="IPR002763">
    <property type="entry name" value="DUF72"/>
</dbReference>
<dbReference type="SUPFAM" id="SSF117396">
    <property type="entry name" value="TM1631-like"/>
    <property type="match status" value="1"/>
</dbReference>
<dbReference type="RefSeq" id="WP_146306181.1">
    <property type="nucleotide sequence ID" value="NZ_VOHS01000016.1"/>
</dbReference>
<protein>
    <submittedName>
        <fullName evidence="1">DUF72 domain-containing protein</fullName>
    </submittedName>
</protein>
<organism evidence="1 2">
    <name type="scientific">Chitinophaga pinensis</name>
    <dbReference type="NCBI Taxonomy" id="79329"/>
    <lineage>
        <taxon>Bacteria</taxon>
        <taxon>Pseudomonadati</taxon>
        <taxon>Bacteroidota</taxon>
        <taxon>Chitinophagia</taxon>
        <taxon>Chitinophagales</taxon>
        <taxon>Chitinophagaceae</taxon>
        <taxon>Chitinophaga</taxon>
    </lineage>
</organism>
<dbReference type="Proteomes" id="UP000318815">
    <property type="component" value="Unassembled WGS sequence"/>
</dbReference>
<dbReference type="EMBL" id="VOHS01000016">
    <property type="protein sequence ID" value="TWV99386.1"/>
    <property type="molecule type" value="Genomic_DNA"/>
</dbReference>
<proteinExistence type="predicted"/>
<evidence type="ECO:0000313" key="1">
    <source>
        <dbReference type="EMBL" id="TWV99386.1"/>
    </source>
</evidence>
<gene>
    <name evidence="1" type="ORF">FEF09_16720</name>
</gene>
<dbReference type="PANTHER" id="PTHR30348:SF9">
    <property type="entry name" value="UPF0759 PROTEIN YECE"/>
    <property type="match status" value="1"/>
</dbReference>
<dbReference type="InterPro" id="IPR036520">
    <property type="entry name" value="UPF0759_sf"/>
</dbReference>
<sequence length="303" mass="35335">MDFGRVDPALLDEIDFKLPAEPTFNKTVLKGKALKKPKIYLGCAKWGRKEWIGKIYPKGTKEANFLDEYVHHYNSIELNATHYKIYGPEAIAKWDARATGKHFKFCPKVPQSISHFSNLVDAGPQTTSFLEGVLAFGEHLGPIFLQVSDKYSPKRKDNLFKYLESLPTDLQFFLEVRHPEWFSDDKIREELFSTLKQLNVGAVITDTAGRRDCAHMYMPIRKAFIRYVGNSLHPTDYVRIDDWVSRIHEWLQRGLQELYFFMHMHDEKYSPELTVYMVDKFKEVCDIELQKPVFVEQPKGLFS</sequence>
<dbReference type="OrthoDB" id="9780310at2"/>
<dbReference type="PANTHER" id="PTHR30348">
    <property type="entry name" value="UNCHARACTERIZED PROTEIN YECE"/>
    <property type="match status" value="1"/>
</dbReference>
<comment type="caution">
    <text evidence="1">The sequence shown here is derived from an EMBL/GenBank/DDBJ whole genome shotgun (WGS) entry which is preliminary data.</text>
</comment>
<dbReference type="AlphaFoldDB" id="A0A5C6LRY9"/>
<dbReference type="Gene3D" id="3.20.20.410">
    <property type="entry name" value="Protein of unknown function UPF0759"/>
    <property type="match status" value="1"/>
</dbReference>
<reference evidence="1 2" key="1">
    <citation type="submission" date="2019-08" db="EMBL/GenBank/DDBJ databases">
        <title>Whole genome sequencing of chitin degrading bacteria Chitinophaga pinensis YS16.</title>
        <authorList>
            <person name="Singh R.P."/>
            <person name="Manchanda G."/>
            <person name="Maurya I.K."/>
            <person name="Joshi N.K."/>
            <person name="Srivastava A.K."/>
        </authorList>
    </citation>
    <scope>NUCLEOTIDE SEQUENCE [LARGE SCALE GENOMIC DNA]</scope>
    <source>
        <strain evidence="1 2">YS-16</strain>
    </source>
</reference>
<keyword evidence="2" id="KW-1185">Reference proteome</keyword>
<dbReference type="Pfam" id="PF01904">
    <property type="entry name" value="DUF72"/>
    <property type="match status" value="1"/>
</dbReference>